<organism evidence="2 3">
    <name type="scientific">Trifolium medium</name>
    <dbReference type="NCBI Taxonomy" id="97028"/>
    <lineage>
        <taxon>Eukaryota</taxon>
        <taxon>Viridiplantae</taxon>
        <taxon>Streptophyta</taxon>
        <taxon>Embryophyta</taxon>
        <taxon>Tracheophyta</taxon>
        <taxon>Spermatophyta</taxon>
        <taxon>Magnoliopsida</taxon>
        <taxon>eudicotyledons</taxon>
        <taxon>Gunneridae</taxon>
        <taxon>Pentapetalae</taxon>
        <taxon>rosids</taxon>
        <taxon>fabids</taxon>
        <taxon>Fabales</taxon>
        <taxon>Fabaceae</taxon>
        <taxon>Papilionoideae</taxon>
        <taxon>50 kb inversion clade</taxon>
        <taxon>NPAAA clade</taxon>
        <taxon>Hologalegina</taxon>
        <taxon>IRL clade</taxon>
        <taxon>Trifolieae</taxon>
        <taxon>Trifolium</taxon>
    </lineage>
</organism>
<sequence length="20" mass="2133">MISSPSPFSTSKSILLPSPR</sequence>
<evidence type="ECO:0000313" key="3">
    <source>
        <dbReference type="Proteomes" id="UP000265520"/>
    </source>
</evidence>
<feature type="region of interest" description="Disordered" evidence="1">
    <location>
        <begin position="1"/>
        <end position="20"/>
    </location>
</feature>
<reference evidence="2 3" key="1">
    <citation type="journal article" date="2018" name="Front. Plant Sci.">
        <title>Red Clover (Trifolium pratense) and Zigzag Clover (T. medium) - A Picture of Genomic Similarities and Differences.</title>
        <authorList>
            <person name="Dluhosova J."/>
            <person name="Istvanek J."/>
            <person name="Nedelnik J."/>
            <person name="Repkova J."/>
        </authorList>
    </citation>
    <scope>NUCLEOTIDE SEQUENCE [LARGE SCALE GENOMIC DNA]</scope>
    <source>
        <strain evidence="3">cv. 10/8</strain>
        <tissue evidence="2">Leaf</tissue>
    </source>
</reference>
<evidence type="ECO:0000313" key="2">
    <source>
        <dbReference type="EMBL" id="MCI97707.1"/>
    </source>
</evidence>
<feature type="non-terminal residue" evidence="2">
    <location>
        <position position="20"/>
    </location>
</feature>
<accession>A0A392WBB3</accession>
<proteinExistence type="predicted"/>
<dbReference type="Proteomes" id="UP000265520">
    <property type="component" value="Unassembled WGS sequence"/>
</dbReference>
<evidence type="ECO:0000256" key="1">
    <source>
        <dbReference type="SAM" id="MobiDB-lite"/>
    </source>
</evidence>
<dbReference type="AlphaFoldDB" id="A0A392WBB3"/>
<keyword evidence="3" id="KW-1185">Reference proteome</keyword>
<dbReference type="EMBL" id="LXQA011451796">
    <property type="protein sequence ID" value="MCI97707.1"/>
    <property type="molecule type" value="Genomic_DNA"/>
</dbReference>
<comment type="caution">
    <text evidence="2">The sequence shown here is derived from an EMBL/GenBank/DDBJ whole genome shotgun (WGS) entry which is preliminary data.</text>
</comment>
<feature type="compositionally biased region" description="Low complexity" evidence="1">
    <location>
        <begin position="1"/>
        <end position="13"/>
    </location>
</feature>
<protein>
    <submittedName>
        <fullName evidence="2">Uncharacterized protein</fullName>
    </submittedName>
</protein>
<name>A0A392WBB3_9FABA</name>